<evidence type="ECO:0008006" key="3">
    <source>
        <dbReference type="Google" id="ProtNLM"/>
    </source>
</evidence>
<accession>A0A1H3AN67</accession>
<proteinExistence type="predicted"/>
<dbReference type="Proteomes" id="UP000199595">
    <property type="component" value="Unassembled WGS sequence"/>
</dbReference>
<evidence type="ECO:0000313" key="2">
    <source>
        <dbReference type="Proteomes" id="UP000199595"/>
    </source>
</evidence>
<dbReference type="EMBL" id="FNNJ01000004">
    <property type="protein sequence ID" value="SDX31180.1"/>
    <property type="molecule type" value="Genomic_DNA"/>
</dbReference>
<reference evidence="1 2" key="1">
    <citation type="submission" date="2016-10" db="EMBL/GenBank/DDBJ databases">
        <authorList>
            <person name="de Groot N.N."/>
        </authorList>
    </citation>
    <scope>NUCLEOTIDE SEQUENCE [LARGE SCALE GENOMIC DNA]</scope>
    <source>
        <strain evidence="1 2">DSM 24956</strain>
    </source>
</reference>
<sequence length="261" mass="30499">MKTSYYYNAILLILVFIIHQNLNAQENLIRLNGIVKNDSLLLKDINIINKTKKTGASSNAKGEFIIHAALGDSILFSSLSYVRRTIKISNYHIKHKKMVVYLEQGYNELDEITLNQRIKFDTSKILTYKGMPLDRDDDFYREPPNIRKSIDPTANAPGGNILGLVFKLADVLFLNKIREKKKEKRKKLKIKTEKQTQFLDNIVTNYSEEFFTKELKIHPDKIYIFIDYCQDNNLKKHYNANEFVVKNFLITQSKKFNQIKP</sequence>
<organism evidence="1 2">
    <name type="scientific">Lutibacter oricola</name>
    <dbReference type="NCBI Taxonomy" id="762486"/>
    <lineage>
        <taxon>Bacteria</taxon>
        <taxon>Pseudomonadati</taxon>
        <taxon>Bacteroidota</taxon>
        <taxon>Flavobacteriia</taxon>
        <taxon>Flavobacteriales</taxon>
        <taxon>Flavobacteriaceae</taxon>
        <taxon>Lutibacter</taxon>
    </lineage>
</organism>
<gene>
    <name evidence="1" type="ORF">SAMN05444411_104181</name>
</gene>
<evidence type="ECO:0000313" key="1">
    <source>
        <dbReference type="EMBL" id="SDX31180.1"/>
    </source>
</evidence>
<keyword evidence="2" id="KW-1185">Reference proteome</keyword>
<name>A0A1H3AN67_9FLAO</name>
<protein>
    <recommendedName>
        <fullName evidence="3">CarboxypepD_reg-like domain-containing protein</fullName>
    </recommendedName>
</protein>
<dbReference type="AlphaFoldDB" id="A0A1H3AN67"/>
<dbReference type="STRING" id="762486.SAMN05444411_104181"/>
<dbReference type="RefSeq" id="WP_090123048.1">
    <property type="nucleotide sequence ID" value="NZ_FNNJ01000004.1"/>
</dbReference>
<dbReference type="OrthoDB" id="1431099at2"/>